<organism evidence="2 3">
    <name type="scientific">Tulasnella calospora MUT 4182</name>
    <dbReference type="NCBI Taxonomy" id="1051891"/>
    <lineage>
        <taxon>Eukaryota</taxon>
        <taxon>Fungi</taxon>
        <taxon>Dikarya</taxon>
        <taxon>Basidiomycota</taxon>
        <taxon>Agaricomycotina</taxon>
        <taxon>Agaricomycetes</taxon>
        <taxon>Cantharellales</taxon>
        <taxon>Tulasnellaceae</taxon>
        <taxon>Tulasnella</taxon>
    </lineage>
</organism>
<evidence type="ECO:0000256" key="1">
    <source>
        <dbReference type="SAM" id="MobiDB-lite"/>
    </source>
</evidence>
<dbReference type="Pfam" id="PF01161">
    <property type="entry name" value="PBP"/>
    <property type="match status" value="1"/>
</dbReference>
<dbReference type="SUPFAM" id="SSF49777">
    <property type="entry name" value="PEBP-like"/>
    <property type="match status" value="1"/>
</dbReference>
<evidence type="ECO:0000313" key="2">
    <source>
        <dbReference type="EMBL" id="KIO16193.1"/>
    </source>
</evidence>
<protein>
    <submittedName>
        <fullName evidence="2">Uncharacterized protein</fullName>
    </submittedName>
</protein>
<dbReference type="Gene3D" id="3.90.280.10">
    <property type="entry name" value="PEBP-like"/>
    <property type="match status" value="1"/>
</dbReference>
<dbReference type="PANTHER" id="PTHR11362:SF82">
    <property type="entry name" value="PHOSPHATIDYLETHANOLAMINE-BINDING PROTEIN 4"/>
    <property type="match status" value="1"/>
</dbReference>
<reference evidence="2 3" key="1">
    <citation type="submission" date="2014-04" db="EMBL/GenBank/DDBJ databases">
        <authorList>
            <consortium name="DOE Joint Genome Institute"/>
            <person name="Kuo A."/>
            <person name="Girlanda M."/>
            <person name="Perotto S."/>
            <person name="Kohler A."/>
            <person name="Nagy L.G."/>
            <person name="Floudas D."/>
            <person name="Copeland A."/>
            <person name="Barry K.W."/>
            <person name="Cichocki N."/>
            <person name="Veneault-Fourrey C."/>
            <person name="LaButti K."/>
            <person name="Lindquist E.A."/>
            <person name="Lipzen A."/>
            <person name="Lundell T."/>
            <person name="Morin E."/>
            <person name="Murat C."/>
            <person name="Sun H."/>
            <person name="Tunlid A."/>
            <person name="Henrissat B."/>
            <person name="Grigoriev I.V."/>
            <person name="Hibbett D.S."/>
            <person name="Martin F."/>
            <person name="Nordberg H.P."/>
            <person name="Cantor M.N."/>
            <person name="Hua S.X."/>
        </authorList>
    </citation>
    <scope>NUCLEOTIDE SEQUENCE [LARGE SCALE GENOMIC DNA]</scope>
    <source>
        <strain evidence="2 3">MUT 4182</strain>
    </source>
</reference>
<dbReference type="CDD" id="cd00866">
    <property type="entry name" value="PEBP_euk"/>
    <property type="match status" value="1"/>
</dbReference>
<dbReference type="EMBL" id="KN823641">
    <property type="protein sequence ID" value="KIO16193.1"/>
    <property type="molecule type" value="Genomic_DNA"/>
</dbReference>
<proteinExistence type="predicted"/>
<dbReference type="InterPro" id="IPR036610">
    <property type="entry name" value="PEBP-like_sf"/>
</dbReference>
<dbReference type="Gene3D" id="1.20.58.1180">
    <property type="match status" value="1"/>
</dbReference>
<dbReference type="STRING" id="1051891.A0A0C3K437"/>
<dbReference type="HOGENOM" id="CLU_035836_1_1_1"/>
<feature type="region of interest" description="Disordered" evidence="1">
    <location>
        <begin position="28"/>
        <end position="54"/>
    </location>
</feature>
<gene>
    <name evidence="2" type="ORF">M407DRAFT_247044</name>
</gene>
<dbReference type="InterPro" id="IPR008914">
    <property type="entry name" value="PEBP"/>
</dbReference>
<name>A0A0C3K437_9AGAM</name>
<dbReference type="OrthoDB" id="2153661at2759"/>
<keyword evidence="3" id="KW-1185">Reference proteome</keyword>
<dbReference type="Proteomes" id="UP000054248">
    <property type="component" value="Unassembled WGS sequence"/>
</dbReference>
<accession>A0A0C3K437</accession>
<reference evidence="3" key="2">
    <citation type="submission" date="2015-01" db="EMBL/GenBank/DDBJ databases">
        <title>Evolutionary Origins and Diversification of the Mycorrhizal Mutualists.</title>
        <authorList>
            <consortium name="DOE Joint Genome Institute"/>
            <consortium name="Mycorrhizal Genomics Consortium"/>
            <person name="Kohler A."/>
            <person name="Kuo A."/>
            <person name="Nagy L.G."/>
            <person name="Floudas D."/>
            <person name="Copeland A."/>
            <person name="Barry K.W."/>
            <person name="Cichocki N."/>
            <person name="Veneault-Fourrey C."/>
            <person name="LaButti K."/>
            <person name="Lindquist E.A."/>
            <person name="Lipzen A."/>
            <person name="Lundell T."/>
            <person name="Morin E."/>
            <person name="Murat C."/>
            <person name="Riley R."/>
            <person name="Ohm R."/>
            <person name="Sun H."/>
            <person name="Tunlid A."/>
            <person name="Henrissat B."/>
            <person name="Grigoriev I.V."/>
            <person name="Hibbett D.S."/>
            <person name="Martin F."/>
        </authorList>
    </citation>
    <scope>NUCLEOTIDE SEQUENCE [LARGE SCALE GENOMIC DNA]</scope>
    <source>
        <strain evidence="3">MUT 4182</strain>
    </source>
</reference>
<evidence type="ECO:0000313" key="3">
    <source>
        <dbReference type="Proteomes" id="UP000054248"/>
    </source>
</evidence>
<dbReference type="InterPro" id="IPR035810">
    <property type="entry name" value="PEBP_euk"/>
</dbReference>
<sequence>MLRQIARPQQLPRCILGARLASTVAPGETVAAAAPPPPSAPSSSKSSTLQWSRPVSRGVNKAYDEALALIQKDSAKKTEELQKRRKALRGESEAVKPADAKRLEKLEIESQINLPEVHWNIKHGNADMTKPIYRHLVEKSWRKDGRLDLLMERVHQMYVLPDVLPAMHPTVDLHVIFDRKQWKNHLTGFVDVEPGVFMPPRMTVHAPRVQATVFHPEEILYTLLMVDPDVPDTDNKSFQTYVHLLKTNISLSASSSYLQDINVKGGLLPYEPPHPQKGTPYHRYVTLLIPQLERLNLTPADLPSGRAGFDVREFAAKHKLGYYVEGEGVSMEMVPETYKEKVGKGMGGGIHMWRAVWDEDVSRVYRDILKLPEPTYGFPPKPDRYGNQKIPKYI</sequence>
<dbReference type="AlphaFoldDB" id="A0A0C3K437"/>
<dbReference type="PANTHER" id="PTHR11362">
    <property type="entry name" value="PHOSPHATIDYLETHANOLAMINE-BINDING PROTEIN"/>
    <property type="match status" value="1"/>
</dbReference>